<keyword evidence="3" id="KW-1185">Reference proteome</keyword>
<gene>
    <name evidence="2" type="ORF">AAG570_009579</name>
</gene>
<protein>
    <submittedName>
        <fullName evidence="2">Uncharacterized protein</fullName>
    </submittedName>
</protein>
<evidence type="ECO:0000313" key="2">
    <source>
        <dbReference type="EMBL" id="KAL1137883.1"/>
    </source>
</evidence>
<proteinExistence type="predicted"/>
<feature type="region of interest" description="Disordered" evidence="1">
    <location>
        <begin position="133"/>
        <end position="158"/>
    </location>
</feature>
<organism evidence="2 3">
    <name type="scientific">Ranatra chinensis</name>
    <dbReference type="NCBI Taxonomy" id="642074"/>
    <lineage>
        <taxon>Eukaryota</taxon>
        <taxon>Metazoa</taxon>
        <taxon>Ecdysozoa</taxon>
        <taxon>Arthropoda</taxon>
        <taxon>Hexapoda</taxon>
        <taxon>Insecta</taxon>
        <taxon>Pterygota</taxon>
        <taxon>Neoptera</taxon>
        <taxon>Paraneoptera</taxon>
        <taxon>Hemiptera</taxon>
        <taxon>Heteroptera</taxon>
        <taxon>Panheteroptera</taxon>
        <taxon>Nepomorpha</taxon>
        <taxon>Nepidae</taxon>
        <taxon>Ranatrinae</taxon>
        <taxon>Ranatra</taxon>
    </lineage>
</organism>
<name>A0ABD0YPH4_9HEMI</name>
<comment type="caution">
    <text evidence="2">The sequence shown here is derived from an EMBL/GenBank/DDBJ whole genome shotgun (WGS) entry which is preliminary data.</text>
</comment>
<dbReference type="EMBL" id="JBFDAA010000004">
    <property type="protein sequence ID" value="KAL1137883.1"/>
    <property type="molecule type" value="Genomic_DNA"/>
</dbReference>
<sequence length="196" mass="21909">MPEASARPAQLPLGLMTWLLRLGWRLSAPVLVMSAVLLTPTLPRWSLFARRSFSFDRGPLPLFTGGPRVVLVVVHYGDRRLQGRVVLLLSEAENASAPQTMWKYPEFKAAVEDSIKREDRYIVIKQFKEGGVANEESGDDTSSKVDEPKEDYWTTSREPVDVPPGNYSVAIVALARYCHLYTATSLISLPFSLQSN</sequence>
<feature type="compositionally biased region" description="Basic and acidic residues" evidence="1">
    <location>
        <begin position="141"/>
        <end position="152"/>
    </location>
</feature>
<dbReference type="Proteomes" id="UP001558652">
    <property type="component" value="Unassembled WGS sequence"/>
</dbReference>
<dbReference type="AlphaFoldDB" id="A0ABD0YPH4"/>
<reference evidence="2 3" key="1">
    <citation type="submission" date="2024-07" db="EMBL/GenBank/DDBJ databases">
        <title>Chromosome-level genome assembly of the water stick insect Ranatra chinensis (Heteroptera: Nepidae).</title>
        <authorList>
            <person name="Liu X."/>
        </authorList>
    </citation>
    <scope>NUCLEOTIDE SEQUENCE [LARGE SCALE GENOMIC DNA]</scope>
    <source>
        <strain evidence="2">Cailab_2021Rc</strain>
        <tissue evidence="2">Muscle</tissue>
    </source>
</reference>
<accession>A0ABD0YPH4</accession>
<evidence type="ECO:0000313" key="3">
    <source>
        <dbReference type="Proteomes" id="UP001558652"/>
    </source>
</evidence>
<evidence type="ECO:0000256" key="1">
    <source>
        <dbReference type="SAM" id="MobiDB-lite"/>
    </source>
</evidence>